<name>A0AA41QS51_9MICO</name>
<keyword evidence="2" id="KW-1185">Reference proteome</keyword>
<dbReference type="RefSeq" id="WP_243010650.1">
    <property type="nucleotide sequence ID" value="NZ_JALGAR010000001.1"/>
</dbReference>
<comment type="caution">
    <text evidence="1">The sequence shown here is derived from an EMBL/GenBank/DDBJ whole genome shotgun (WGS) entry which is preliminary data.</text>
</comment>
<evidence type="ECO:0000313" key="1">
    <source>
        <dbReference type="EMBL" id="MCI4656459.1"/>
    </source>
</evidence>
<dbReference type="EMBL" id="JALGAR010000001">
    <property type="protein sequence ID" value="MCI4656459.1"/>
    <property type="molecule type" value="Genomic_DNA"/>
</dbReference>
<organism evidence="1 2">
    <name type="scientific">Cryobacterium zhongshanensis</name>
    <dbReference type="NCBI Taxonomy" id="2928153"/>
    <lineage>
        <taxon>Bacteria</taxon>
        <taxon>Bacillati</taxon>
        <taxon>Actinomycetota</taxon>
        <taxon>Actinomycetes</taxon>
        <taxon>Micrococcales</taxon>
        <taxon>Microbacteriaceae</taxon>
        <taxon>Cryobacterium</taxon>
    </lineage>
</organism>
<gene>
    <name evidence="1" type="ORF">MQH31_01355</name>
</gene>
<dbReference type="AlphaFoldDB" id="A0AA41QS51"/>
<proteinExistence type="predicted"/>
<protein>
    <submittedName>
        <fullName evidence="1">Uncharacterized protein</fullName>
    </submittedName>
</protein>
<reference evidence="1" key="1">
    <citation type="submission" date="2022-03" db="EMBL/GenBank/DDBJ databases">
        <title>Cryobacterium sp. nov. strain ZS14-85, isolated from Antarctic soil.</title>
        <authorList>
            <person name="Li J."/>
            <person name="Niu G."/>
        </authorList>
    </citation>
    <scope>NUCLEOTIDE SEQUENCE</scope>
    <source>
        <strain evidence="1">ZS14-85</strain>
    </source>
</reference>
<evidence type="ECO:0000313" key="2">
    <source>
        <dbReference type="Proteomes" id="UP001165341"/>
    </source>
</evidence>
<sequence length="117" mass="12461">MFGSVVVAANTHADPEAVAVHRLSIKARLVGSIENRIIVGLDGNTATLARALTSVLLKSTRLSRPAKLNTGAAILDPATFRGVPKRITWLSSFAAVDATRVLLSIDLLIDTERTTLE</sequence>
<dbReference type="Proteomes" id="UP001165341">
    <property type="component" value="Unassembled WGS sequence"/>
</dbReference>
<accession>A0AA41QS51</accession>